<accession>A0ABS8RZN7</accession>
<keyword evidence="2" id="KW-1185">Reference proteome</keyword>
<dbReference type="PANTHER" id="PTHR47076">
    <property type="entry name" value="NHL DOMAIN PROTEIN"/>
    <property type="match status" value="1"/>
</dbReference>
<comment type="caution">
    <text evidence="1">The sequence shown here is derived from an EMBL/GenBank/DDBJ whole genome shotgun (WGS) entry which is preliminary data.</text>
</comment>
<evidence type="ECO:0000313" key="2">
    <source>
        <dbReference type="Proteomes" id="UP000823775"/>
    </source>
</evidence>
<sequence>MEGQTNPGFSPKDPDVNEELQELEFTKRGCCFWLPSFRCGRSVWERVSTSDQKEEPHWWDKGLNAVMKVREWSELVAGPKWKTFIRRFNKNRSKTNKFNYDPLSYSLNFDDGPGVNDQSEDDRLFRDFSSRFASIPRRIMKENAMMWNRTSGGEEPRIAAENRVDSVIATLVTVMKQVVLIL</sequence>
<dbReference type="EMBL" id="JACEIK010000194">
    <property type="protein sequence ID" value="MCD7452077.1"/>
    <property type="molecule type" value="Genomic_DNA"/>
</dbReference>
<evidence type="ECO:0000313" key="1">
    <source>
        <dbReference type="EMBL" id="MCD7452077.1"/>
    </source>
</evidence>
<dbReference type="Proteomes" id="UP000823775">
    <property type="component" value="Unassembled WGS sequence"/>
</dbReference>
<name>A0ABS8RZN7_DATST</name>
<protein>
    <submittedName>
        <fullName evidence="1">Uncharacterized protein</fullName>
    </submittedName>
</protein>
<proteinExistence type="predicted"/>
<organism evidence="1 2">
    <name type="scientific">Datura stramonium</name>
    <name type="common">Jimsonweed</name>
    <name type="synonym">Common thornapple</name>
    <dbReference type="NCBI Taxonomy" id="4076"/>
    <lineage>
        <taxon>Eukaryota</taxon>
        <taxon>Viridiplantae</taxon>
        <taxon>Streptophyta</taxon>
        <taxon>Embryophyta</taxon>
        <taxon>Tracheophyta</taxon>
        <taxon>Spermatophyta</taxon>
        <taxon>Magnoliopsida</taxon>
        <taxon>eudicotyledons</taxon>
        <taxon>Gunneridae</taxon>
        <taxon>Pentapetalae</taxon>
        <taxon>asterids</taxon>
        <taxon>lamiids</taxon>
        <taxon>Solanales</taxon>
        <taxon>Solanaceae</taxon>
        <taxon>Solanoideae</taxon>
        <taxon>Datureae</taxon>
        <taxon>Datura</taxon>
    </lineage>
</organism>
<dbReference type="PANTHER" id="PTHR47076:SF12">
    <property type="entry name" value="NHL DOMAIN-CONTAINING PROTEIN"/>
    <property type="match status" value="1"/>
</dbReference>
<reference evidence="1 2" key="1">
    <citation type="journal article" date="2021" name="BMC Genomics">
        <title>Datura genome reveals duplications of psychoactive alkaloid biosynthetic genes and high mutation rate following tissue culture.</title>
        <authorList>
            <person name="Rajewski A."/>
            <person name="Carter-House D."/>
            <person name="Stajich J."/>
            <person name="Litt A."/>
        </authorList>
    </citation>
    <scope>NUCLEOTIDE SEQUENCE [LARGE SCALE GENOMIC DNA]</scope>
    <source>
        <strain evidence="1">AR-01</strain>
    </source>
</reference>
<gene>
    <name evidence="1" type="ORF">HAX54_014917</name>
</gene>